<feature type="compositionally biased region" description="Polar residues" evidence="1">
    <location>
        <begin position="346"/>
        <end position="355"/>
    </location>
</feature>
<accession>A0A0C3Q605</accession>
<feature type="compositionally biased region" description="Low complexity" evidence="1">
    <location>
        <begin position="1"/>
        <end position="15"/>
    </location>
</feature>
<feature type="compositionally biased region" description="Basic and acidic residues" evidence="1">
    <location>
        <begin position="149"/>
        <end position="164"/>
    </location>
</feature>
<dbReference type="HOGENOM" id="CLU_590783_0_0_1"/>
<reference evidence="2 3" key="1">
    <citation type="submission" date="2014-04" db="EMBL/GenBank/DDBJ databases">
        <authorList>
            <consortium name="DOE Joint Genome Institute"/>
            <person name="Kuo A."/>
            <person name="Girlanda M."/>
            <person name="Perotto S."/>
            <person name="Kohler A."/>
            <person name="Nagy L.G."/>
            <person name="Floudas D."/>
            <person name="Copeland A."/>
            <person name="Barry K.W."/>
            <person name="Cichocki N."/>
            <person name="Veneault-Fourrey C."/>
            <person name="LaButti K."/>
            <person name="Lindquist E.A."/>
            <person name="Lipzen A."/>
            <person name="Lundell T."/>
            <person name="Morin E."/>
            <person name="Murat C."/>
            <person name="Sun H."/>
            <person name="Tunlid A."/>
            <person name="Henrissat B."/>
            <person name="Grigoriev I.V."/>
            <person name="Hibbett D.S."/>
            <person name="Martin F."/>
            <person name="Nordberg H.P."/>
            <person name="Cantor M.N."/>
            <person name="Hua S.X."/>
        </authorList>
    </citation>
    <scope>NUCLEOTIDE SEQUENCE [LARGE SCALE GENOMIC DNA]</scope>
    <source>
        <strain evidence="2 3">MUT 4182</strain>
    </source>
</reference>
<feature type="compositionally biased region" description="Polar residues" evidence="1">
    <location>
        <begin position="55"/>
        <end position="66"/>
    </location>
</feature>
<evidence type="ECO:0000256" key="1">
    <source>
        <dbReference type="SAM" id="MobiDB-lite"/>
    </source>
</evidence>
<feature type="compositionally biased region" description="Polar residues" evidence="1">
    <location>
        <begin position="286"/>
        <end position="310"/>
    </location>
</feature>
<evidence type="ECO:0000313" key="2">
    <source>
        <dbReference type="EMBL" id="KIO24655.1"/>
    </source>
</evidence>
<feature type="compositionally biased region" description="Polar residues" evidence="1">
    <location>
        <begin position="374"/>
        <end position="384"/>
    </location>
</feature>
<feature type="compositionally biased region" description="Polar residues" evidence="1">
    <location>
        <begin position="257"/>
        <end position="267"/>
    </location>
</feature>
<feature type="compositionally biased region" description="Polar residues" evidence="1">
    <location>
        <begin position="31"/>
        <end position="40"/>
    </location>
</feature>
<feature type="compositionally biased region" description="Low complexity" evidence="1">
    <location>
        <begin position="177"/>
        <end position="192"/>
    </location>
</feature>
<dbReference type="OrthoDB" id="3329534at2759"/>
<gene>
    <name evidence="2" type="ORF">M407DRAFT_25991</name>
</gene>
<feature type="compositionally biased region" description="Polar residues" evidence="1">
    <location>
        <begin position="84"/>
        <end position="94"/>
    </location>
</feature>
<keyword evidence="3" id="KW-1185">Reference proteome</keyword>
<name>A0A0C3Q605_9AGAM</name>
<evidence type="ECO:0000313" key="3">
    <source>
        <dbReference type="Proteomes" id="UP000054248"/>
    </source>
</evidence>
<feature type="region of interest" description="Disordered" evidence="1">
    <location>
        <begin position="1"/>
        <end position="442"/>
    </location>
</feature>
<dbReference type="EMBL" id="KN823057">
    <property type="protein sequence ID" value="KIO24655.1"/>
    <property type="molecule type" value="Genomic_DNA"/>
</dbReference>
<feature type="compositionally biased region" description="Polar residues" evidence="1">
    <location>
        <begin position="204"/>
        <end position="214"/>
    </location>
</feature>
<reference evidence="3" key="2">
    <citation type="submission" date="2015-01" db="EMBL/GenBank/DDBJ databases">
        <title>Evolutionary Origins and Diversification of the Mycorrhizal Mutualists.</title>
        <authorList>
            <consortium name="DOE Joint Genome Institute"/>
            <consortium name="Mycorrhizal Genomics Consortium"/>
            <person name="Kohler A."/>
            <person name="Kuo A."/>
            <person name="Nagy L.G."/>
            <person name="Floudas D."/>
            <person name="Copeland A."/>
            <person name="Barry K.W."/>
            <person name="Cichocki N."/>
            <person name="Veneault-Fourrey C."/>
            <person name="LaButti K."/>
            <person name="Lindquist E.A."/>
            <person name="Lipzen A."/>
            <person name="Lundell T."/>
            <person name="Morin E."/>
            <person name="Murat C."/>
            <person name="Riley R."/>
            <person name="Ohm R."/>
            <person name="Sun H."/>
            <person name="Tunlid A."/>
            <person name="Henrissat B."/>
            <person name="Grigoriev I.V."/>
            <person name="Hibbett D.S."/>
            <person name="Martin F."/>
        </authorList>
    </citation>
    <scope>NUCLEOTIDE SEQUENCE [LARGE SCALE GENOMIC DNA]</scope>
    <source>
        <strain evidence="3">MUT 4182</strain>
    </source>
</reference>
<feature type="compositionally biased region" description="Polar residues" evidence="1">
    <location>
        <begin position="120"/>
        <end position="137"/>
    </location>
</feature>
<proteinExistence type="predicted"/>
<feature type="compositionally biased region" description="Low complexity" evidence="1">
    <location>
        <begin position="332"/>
        <end position="343"/>
    </location>
</feature>
<dbReference type="Proteomes" id="UP000054248">
    <property type="component" value="Unassembled WGS sequence"/>
</dbReference>
<feature type="compositionally biased region" description="Polar residues" evidence="1">
    <location>
        <begin position="318"/>
        <end position="331"/>
    </location>
</feature>
<sequence length="442" mass="46279">MGQALSSARSFISSSPPKPAKKRAGSRATKPLQTLDTSAASLPLDAPKSPRGAPISSTNPVNSTPGIISAAVLKAKAEERKGRSGTNRSGGDSQNSSCNPTPNNSPPSKRTGHETGKNAGATNLQNTRSTSGATSPQVHVIPPFQSATEEAKHKFQAERQERHAKSGSGTNRSGHDSQPSSRNPAPSNSPESKSAKLGTGKNAGVSSGQNKQSVSDTTSPTTSPETPTKSPGLLAKLLSGLKFGLGTKSSGHESQHSSRNPTPSNSPEGKPIGLGMGKNAERHNKPSTSDTTNPAPSAESISSPDNQSPSGDIKDSPQGKSTELGGTQTNIQPSTLPTQTLPPKSGNPSRHTTNGALRRISSHPNLEWGRRQRNNQPPTLPTQTARRRISSFPSLEGRRTERNNQPPTLPTQTHPPKSGNPSPHTTDEHLNRKGANPNLDHK</sequence>
<organism evidence="2 3">
    <name type="scientific">Tulasnella calospora MUT 4182</name>
    <dbReference type="NCBI Taxonomy" id="1051891"/>
    <lineage>
        <taxon>Eukaryota</taxon>
        <taxon>Fungi</taxon>
        <taxon>Dikarya</taxon>
        <taxon>Basidiomycota</taxon>
        <taxon>Agaricomycotina</taxon>
        <taxon>Agaricomycetes</taxon>
        <taxon>Cantharellales</taxon>
        <taxon>Tulasnellaceae</taxon>
        <taxon>Tulasnella</taxon>
    </lineage>
</organism>
<protein>
    <submittedName>
        <fullName evidence="2">Uncharacterized protein</fullName>
    </submittedName>
</protein>
<feature type="compositionally biased region" description="Low complexity" evidence="1">
    <location>
        <begin position="215"/>
        <end position="231"/>
    </location>
</feature>
<dbReference type="AlphaFoldDB" id="A0A0C3Q605"/>
<feature type="compositionally biased region" description="Low complexity" evidence="1">
    <location>
        <begin position="95"/>
        <end position="108"/>
    </location>
</feature>